<evidence type="ECO:0000313" key="4">
    <source>
        <dbReference type="Proteomes" id="UP000289340"/>
    </source>
</evidence>
<evidence type="ECO:0000313" key="3">
    <source>
        <dbReference type="EMBL" id="RZB86495.1"/>
    </source>
</evidence>
<dbReference type="EMBL" id="QZWG01000010">
    <property type="protein sequence ID" value="RZB86495.1"/>
    <property type="molecule type" value="Genomic_DNA"/>
</dbReference>
<comment type="caution">
    <text evidence="3">The sequence shown here is derived from an EMBL/GenBank/DDBJ whole genome shotgun (WGS) entry which is preliminary data.</text>
</comment>
<dbReference type="Proteomes" id="UP000289340">
    <property type="component" value="Chromosome 10"/>
</dbReference>
<dbReference type="CDD" id="cd04480">
    <property type="entry name" value="RPA1_DBD_A_like"/>
    <property type="match status" value="1"/>
</dbReference>
<organism evidence="3 4">
    <name type="scientific">Glycine soja</name>
    <name type="common">Wild soybean</name>
    <dbReference type="NCBI Taxonomy" id="3848"/>
    <lineage>
        <taxon>Eukaryota</taxon>
        <taxon>Viridiplantae</taxon>
        <taxon>Streptophyta</taxon>
        <taxon>Embryophyta</taxon>
        <taxon>Tracheophyta</taxon>
        <taxon>Spermatophyta</taxon>
        <taxon>Magnoliopsida</taxon>
        <taxon>eudicotyledons</taxon>
        <taxon>Gunneridae</taxon>
        <taxon>Pentapetalae</taxon>
        <taxon>rosids</taxon>
        <taxon>fabids</taxon>
        <taxon>Fabales</taxon>
        <taxon>Fabaceae</taxon>
        <taxon>Papilionoideae</taxon>
        <taxon>50 kb inversion clade</taxon>
        <taxon>NPAAA clade</taxon>
        <taxon>indigoferoid/millettioid clade</taxon>
        <taxon>Phaseoleae</taxon>
        <taxon>Glycine</taxon>
        <taxon>Glycine subgen. Soja</taxon>
    </lineage>
</organism>
<reference evidence="3 4" key="1">
    <citation type="submission" date="2018-09" db="EMBL/GenBank/DDBJ databases">
        <title>A high-quality reference genome of wild soybean provides a powerful tool to mine soybean genomes.</title>
        <authorList>
            <person name="Xie M."/>
            <person name="Chung C.Y.L."/>
            <person name="Li M.-W."/>
            <person name="Wong F.-L."/>
            <person name="Chan T.-F."/>
            <person name="Lam H.-M."/>
        </authorList>
    </citation>
    <scope>NUCLEOTIDE SEQUENCE [LARGE SCALE GENOMIC DNA]</scope>
    <source>
        <strain evidence="4">cv. W05</strain>
        <tissue evidence="3">Hypocotyl of etiolated seedlings</tissue>
    </source>
</reference>
<feature type="domain" description="Replication protein A 70 kDa DNA-binding subunit B/D first OB fold" evidence="2">
    <location>
        <begin position="7"/>
        <end position="107"/>
    </location>
</feature>
<dbReference type="PANTHER" id="PTHR47165">
    <property type="entry name" value="OS03G0429900 PROTEIN"/>
    <property type="match status" value="1"/>
</dbReference>
<evidence type="ECO:0000256" key="1">
    <source>
        <dbReference type="SAM" id="MobiDB-lite"/>
    </source>
</evidence>
<feature type="compositionally biased region" description="Polar residues" evidence="1">
    <location>
        <begin position="317"/>
        <end position="329"/>
    </location>
</feature>
<dbReference type="PANTHER" id="PTHR47165:SF4">
    <property type="entry name" value="OS03G0429900 PROTEIN"/>
    <property type="match status" value="1"/>
</dbReference>
<sequence length="337" mass="38254">VAHITDKIKTIDGSKETLKLAVRITELWFVGTPDRSEQAEMVIVDSNGDQIHVVCKQDQLKSWKMDLKEGCTYMMHNFKVNENDGQFRVCDRPYKLTFIGVTVVRQCELDGLSFKNYGFADFSDFVASQLQSDLLVDIIGVVDEVVFPHISPRSKRVVFKLMNLRYRVEVMVSYKDESTKFLLWDRECIEFIGQSADEVNTLKVEDGDLDLNVSPKALDKLLGHLLAFKVKIQLQYKNFVVLKCSTNLTLINDVLDMLPDAETCSKIKVTTPFDSNDPVHNESQSISITSNHDPFIGLPLTPTKRQSFQECDDEARSSQISPAHLSSNKLAKHDQIE</sequence>
<feature type="region of interest" description="Disordered" evidence="1">
    <location>
        <begin position="299"/>
        <end position="337"/>
    </location>
</feature>
<accession>A0A445IKA9</accession>
<keyword evidence="4" id="KW-1185">Reference proteome</keyword>
<feature type="non-terminal residue" evidence="3">
    <location>
        <position position="1"/>
    </location>
</feature>
<dbReference type="InterPro" id="IPR003871">
    <property type="entry name" value="RFA1B/D_OB_1st"/>
</dbReference>
<dbReference type="SUPFAM" id="SSF50249">
    <property type="entry name" value="Nucleic acid-binding proteins"/>
    <property type="match status" value="2"/>
</dbReference>
<dbReference type="InterPro" id="IPR012340">
    <property type="entry name" value="NA-bd_OB-fold"/>
</dbReference>
<proteinExistence type="predicted"/>
<name>A0A445IKA9_GLYSO</name>
<dbReference type="Pfam" id="PF02721">
    <property type="entry name" value="DUF223"/>
    <property type="match status" value="1"/>
</dbReference>
<protein>
    <recommendedName>
        <fullName evidence="2">Replication protein A 70 kDa DNA-binding subunit B/D first OB fold domain-containing protein</fullName>
    </recommendedName>
</protein>
<evidence type="ECO:0000259" key="2">
    <source>
        <dbReference type="Pfam" id="PF02721"/>
    </source>
</evidence>
<gene>
    <name evidence="3" type="ORF">D0Y65_026512</name>
</gene>
<dbReference type="Gene3D" id="2.40.50.140">
    <property type="entry name" value="Nucleic acid-binding proteins"/>
    <property type="match status" value="2"/>
</dbReference>
<dbReference type="AlphaFoldDB" id="A0A445IKA9"/>